<keyword evidence="3" id="KW-1185">Reference proteome</keyword>
<dbReference type="EMBL" id="CM016557">
    <property type="protein sequence ID" value="TKW11129.1"/>
    <property type="molecule type" value="Genomic_DNA"/>
</dbReference>
<dbReference type="Gramene" id="TKW11129">
    <property type="protein sequence ID" value="TKW11129"/>
    <property type="gene ID" value="SEVIR_6G213700v2"/>
</dbReference>
<dbReference type="AlphaFoldDB" id="A0A4U6UC54"/>
<dbReference type="PANTHER" id="PTHR35714:SF2">
    <property type="entry name" value="OS08G0511400 PROTEIN"/>
    <property type="match status" value="1"/>
</dbReference>
<proteinExistence type="predicted"/>
<evidence type="ECO:0000313" key="3">
    <source>
        <dbReference type="Proteomes" id="UP000298652"/>
    </source>
</evidence>
<protein>
    <submittedName>
        <fullName evidence="2">Uncharacterized protein</fullName>
    </submittedName>
</protein>
<dbReference type="OMA" id="RSMPSVK"/>
<dbReference type="Proteomes" id="UP000298652">
    <property type="component" value="Chromosome 6"/>
</dbReference>
<evidence type="ECO:0000256" key="1">
    <source>
        <dbReference type="SAM" id="MobiDB-lite"/>
    </source>
</evidence>
<accession>A0A4U6UC54</accession>
<gene>
    <name evidence="2" type="ORF">SEVIR_6G213700v2</name>
</gene>
<dbReference type="PANTHER" id="PTHR35714">
    <property type="entry name" value="OS02G0715300 PROTEIN"/>
    <property type="match status" value="1"/>
</dbReference>
<evidence type="ECO:0000313" key="2">
    <source>
        <dbReference type="EMBL" id="TKW11129.1"/>
    </source>
</evidence>
<name>A0A4U6UC54_SETVI</name>
<sequence length="164" mass="17718">MATDAILETIKPRRSQDEQLPVTTAAGGGNSGGIGLRRRMSSFSVHLGPSLSSAGAVAFRRAQSMPSVKALAAAGALRRWWEWGLGWVMARRPPFAGGLEMSDDEAAALGGCHCRGTWRHVFYKVRAGARRLMGRDGRPLKAAAPQDFRYDSVSYAHNFDDGEA</sequence>
<feature type="region of interest" description="Disordered" evidence="1">
    <location>
        <begin position="12"/>
        <end position="32"/>
    </location>
</feature>
<organism evidence="2 3">
    <name type="scientific">Setaria viridis</name>
    <name type="common">Green bristlegrass</name>
    <name type="synonym">Setaria italica subsp. viridis</name>
    <dbReference type="NCBI Taxonomy" id="4556"/>
    <lineage>
        <taxon>Eukaryota</taxon>
        <taxon>Viridiplantae</taxon>
        <taxon>Streptophyta</taxon>
        <taxon>Embryophyta</taxon>
        <taxon>Tracheophyta</taxon>
        <taxon>Spermatophyta</taxon>
        <taxon>Magnoliopsida</taxon>
        <taxon>Liliopsida</taxon>
        <taxon>Poales</taxon>
        <taxon>Poaceae</taxon>
        <taxon>PACMAD clade</taxon>
        <taxon>Panicoideae</taxon>
        <taxon>Panicodae</taxon>
        <taxon>Paniceae</taxon>
        <taxon>Cenchrinae</taxon>
        <taxon>Setaria</taxon>
    </lineage>
</organism>
<reference evidence="2" key="1">
    <citation type="submission" date="2019-03" db="EMBL/GenBank/DDBJ databases">
        <title>WGS assembly of Setaria viridis.</title>
        <authorList>
            <person name="Huang P."/>
            <person name="Jenkins J."/>
            <person name="Grimwood J."/>
            <person name="Barry K."/>
            <person name="Healey A."/>
            <person name="Mamidi S."/>
            <person name="Sreedasyam A."/>
            <person name="Shu S."/>
            <person name="Feldman M."/>
            <person name="Wu J."/>
            <person name="Yu Y."/>
            <person name="Chen C."/>
            <person name="Johnson J."/>
            <person name="Rokhsar D."/>
            <person name="Baxter I."/>
            <person name="Schmutz J."/>
            <person name="Brutnell T."/>
            <person name="Kellogg E."/>
        </authorList>
    </citation>
    <scope>NUCLEOTIDE SEQUENCE [LARGE SCALE GENOMIC DNA]</scope>
</reference>